<dbReference type="PANTHER" id="PTHR33175">
    <property type="entry name" value="DNA-BINDING PROTEIN HU"/>
    <property type="match status" value="1"/>
</dbReference>
<evidence type="ECO:0000256" key="3">
    <source>
        <dbReference type="ARBA" id="ARBA00023125"/>
    </source>
</evidence>
<evidence type="ECO:0000256" key="4">
    <source>
        <dbReference type="RuleBase" id="RU003939"/>
    </source>
</evidence>
<dbReference type="GO" id="GO:0005829">
    <property type="term" value="C:cytosol"/>
    <property type="evidence" value="ECO:0007669"/>
    <property type="project" value="TreeGrafter"/>
</dbReference>
<accession>A0A3T0KV23</accession>
<dbReference type="PANTHER" id="PTHR33175:SF3">
    <property type="entry name" value="DNA-BINDING PROTEIN HU-BETA"/>
    <property type="match status" value="1"/>
</dbReference>
<evidence type="ECO:0000313" key="6">
    <source>
        <dbReference type="Proteomes" id="UP000283095"/>
    </source>
</evidence>
<evidence type="ECO:0000256" key="2">
    <source>
        <dbReference type="ARBA" id="ARBA00023067"/>
    </source>
</evidence>
<protein>
    <submittedName>
        <fullName evidence="5">Transcriptional regulator HU subunit alpha</fullName>
    </submittedName>
</protein>
<proteinExistence type="inferred from homology"/>
<dbReference type="KEGG" id="pasa:BAOM_3472"/>
<dbReference type="SMART" id="SM00411">
    <property type="entry name" value="BHL"/>
    <property type="match status" value="1"/>
</dbReference>
<evidence type="ECO:0000313" key="5">
    <source>
        <dbReference type="EMBL" id="AZV44081.1"/>
    </source>
</evidence>
<keyword evidence="3" id="KW-0238">DNA-binding</keyword>
<dbReference type="SUPFAM" id="SSF47729">
    <property type="entry name" value="IHF-like DNA-binding proteins"/>
    <property type="match status" value="1"/>
</dbReference>
<organism evidence="5 6">
    <name type="scientific">Peribacillus asahii</name>
    <dbReference type="NCBI Taxonomy" id="228899"/>
    <lineage>
        <taxon>Bacteria</taxon>
        <taxon>Bacillati</taxon>
        <taxon>Bacillota</taxon>
        <taxon>Bacilli</taxon>
        <taxon>Bacillales</taxon>
        <taxon>Bacillaceae</taxon>
        <taxon>Peribacillus</taxon>
    </lineage>
</organism>
<evidence type="ECO:0000256" key="1">
    <source>
        <dbReference type="ARBA" id="ARBA00010529"/>
    </source>
</evidence>
<dbReference type="InterPro" id="IPR010992">
    <property type="entry name" value="IHF-like_DNA-bd_dom_sf"/>
</dbReference>
<dbReference type="GO" id="GO:0030527">
    <property type="term" value="F:structural constituent of chromatin"/>
    <property type="evidence" value="ECO:0007669"/>
    <property type="project" value="InterPro"/>
</dbReference>
<sequence>MNKESFVKAIAVDCGFSQKNVNKMLDSMEKVVIETLKNGNEVKLIGFMTAKPVGRAARTGRNPHDNTLVRILEKVDVFIKPGENLRRAVTGVKYEDYAK</sequence>
<dbReference type="Proteomes" id="UP000283095">
    <property type="component" value="Chromosome"/>
</dbReference>
<comment type="similarity">
    <text evidence="1 4">Belongs to the bacterial histone-like protein family.</text>
</comment>
<dbReference type="OrthoDB" id="9799835at2"/>
<dbReference type="InterPro" id="IPR000119">
    <property type="entry name" value="Hist_DNA-bd"/>
</dbReference>
<dbReference type="AlphaFoldDB" id="A0A3T0KV23"/>
<dbReference type="RefSeq" id="WP_127761126.1">
    <property type="nucleotide sequence ID" value="NZ_CP026095.1"/>
</dbReference>
<dbReference type="GO" id="GO:0003677">
    <property type="term" value="F:DNA binding"/>
    <property type="evidence" value="ECO:0007669"/>
    <property type="project" value="UniProtKB-KW"/>
</dbReference>
<dbReference type="Gene3D" id="4.10.520.10">
    <property type="entry name" value="IHF-like DNA-binding proteins"/>
    <property type="match status" value="1"/>
</dbReference>
<name>A0A3T0KV23_9BACI</name>
<reference evidence="5 6" key="1">
    <citation type="submission" date="2018-01" db="EMBL/GenBank/DDBJ databases">
        <title>Bacillus asahii Genome sequencing and assembly.</title>
        <authorList>
            <person name="Jiang H."/>
            <person name="Feng Y."/>
            <person name="Zhao F."/>
            <person name="Lin X."/>
        </authorList>
    </citation>
    <scope>NUCLEOTIDE SEQUENCE [LARGE SCALE GENOMIC DNA]</scope>
    <source>
        <strain evidence="5 6">OM18</strain>
    </source>
</reference>
<gene>
    <name evidence="5" type="primary">hupB</name>
    <name evidence="5" type="ORF">BAOM_3472</name>
</gene>
<dbReference type="Pfam" id="PF00216">
    <property type="entry name" value="Bac_DNA_binding"/>
    <property type="match status" value="1"/>
</dbReference>
<dbReference type="GO" id="GO:0030261">
    <property type="term" value="P:chromosome condensation"/>
    <property type="evidence" value="ECO:0007669"/>
    <property type="project" value="UniProtKB-KW"/>
</dbReference>
<keyword evidence="2" id="KW-0226">DNA condensation</keyword>
<dbReference type="EMBL" id="CP026095">
    <property type="protein sequence ID" value="AZV44081.1"/>
    <property type="molecule type" value="Genomic_DNA"/>
</dbReference>